<evidence type="ECO:0000313" key="5">
    <source>
        <dbReference type="Proteomes" id="UP000245119"/>
    </source>
</evidence>
<name>A0A2T7PCT3_POMCA</name>
<keyword evidence="5" id="KW-1185">Reference proteome</keyword>
<dbReference type="EMBL" id="PZQS01000004">
    <property type="protein sequence ID" value="PVD31217.1"/>
    <property type="molecule type" value="Genomic_DNA"/>
</dbReference>
<dbReference type="InterPro" id="IPR024548">
    <property type="entry name" value="Cu2_monoox_C"/>
</dbReference>
<proteinExistence type="predicted"/>
<dbReference type="Gene3D" id="2.60.120.230">
    <property type="match status" value="1"/>
</dbReference>
<dbReference type="AlphaFoldDB" id="A0A2T7PCT3"/>
<dbReference type="Pfam" id="PF03712">
    <property type="entry name" value="Cu2_monoox_C"/>
    <property type="match status" value="1"/>
</dbReference>
<dbReference type="STRING" id="400727.A0A2T7PCT3"/>
<sequence length="301" mass="32684">MLVVGNDYITVPPQSPAAIVTSDCTSTCTRSLFSGDIYITSAISFLQELGTGQEITIYRQGSVATDHINITFADSDAARMMTFQNPILVQPGDVIKTRCRYNSLDIHTTTFNSEANPGAPWESCRAYLRFYPAQHAAPSPTCVSWKSLLTCDPETEGGCTAAERLKFEHQNVVRTQAYTTITTSCLPFGPCTSECRAAITEVQAREPCMASSDSWLRLKATSLITSTFGQSLLANLAGCDLDLYIDSEAAAAEERDREAASRSQLLRRKVVCSKGTQPSVVALPMSVGLLAIFILLTLARI</sequence>
<comment type="caution">
    <text evidence="4">The sequence shown here is derived from an EMBL/GenBank/DDBJ whole genome shotgun (WGS) entry which is preliminary data.</text>
</comment>
<accession>A0A2T7PCT3</accession>
<keyword evidence="1" id="KW-1015">Disulfide bond</keyword>
<keyword evidence="2" id="KW-0812">Transmembrane</keyword>
<organism evidence="4 5">
    <name type="scientific">Pomacea canaliculata</name>
    <name type="common">Golden apple snail</name>
    <dbReference type="NCBI Taxonomy" id="400727"/>
    <lineage>
        <taxon>Eukaryota</taxon>
        <taxon>Metazoa</taxon>
        <taxon>Spiralia</taxon>
        <taxon>Lophotrochozoa</taxon>
        <taxon>Mollusca</taxon>
        <taxon>Gastropoda</taxon>
        <taxon>Caenogastropoda</taxon>
        <taxon>Architaenioglossa</taxon>
        <taxon>Ampullarioidea</taxon>
        <taxon>Ampullariidae</taxon>
        <taxon>Pomacea</taxon>
    </lineage>
</organism>
<evidence type="ECO:0000256" key="1">
    <source>
        <dbReference type="ARBA" id="ARBA00023157"/>
    </source>
</evidence>
<protein>
    <recommendedName>
        <fullName evidence="3">Copper type II ascorbate-dependent monooxygenase C-terminal domain-containing protein</fullName>
    </recommendedName>
</protein>
<dbReference type="OrthoDB" id="10003276at2759"/>
<dbReference type="Proteomes" id="UP000245119">
    <property type="component" value="Linkage Group LG4"/>
</dbReference>
<evidence type="ECO:0000259" key="3">
    <source>
        <dbReference type="Pfam" id="PF03712"/>
    </source>
</evidence>
<evidence type="ECO:0000313" key="4">
    <source>
        <dbReference type="EMBL" id="PVD31217.1"/>
    </source>
</evidence>
<dbReference type="GO" id="GO:0016715">
    <property type="term" value="F:oxidoreductase activity, acting on paired donors, with incorporation or reduction of molecular oxygen, reduced ascorbate as one donor, and incorporation of one atom of oxygen"/>
    <property type="evidence" value="ECO:0007669"/>
    <property type="project" value="InterPro"/>
</dbReference>
<reference evidence="4 5" key="1">
    <citation type="submission" date="2018-04" db="EMBL/GenBank/DDBJ databases">
        <title>The genome of golden apple snail Pomacea canaliculata provides insight into stress tolerance and invasive adaptation.</title>
        <authorList>
            <person name="Liu C."/>
            <person name="Liu B."/>
            <person name="Ren Y."/>
            <person name="Zhang Y."/>
            <person name="Wang H."/>
            <person name="Li S."/>
            <person name="Jiang F."/>
            <person name="Yin L."/>
            <person name="Zhang G."/>
            <person name="Qian W."/>
            <person name="Fan W."/>
        </authorList>
    </citation>
    <scope>NUCLEOTIDE SEQUENCE [LARGE SCALE GENOMIC DNA]</scope>
    <source>
        <strain evidence="4">SZHN2017</strain>
        <tissue evidence="4">Muscle</tissue>
    </source>
</reference>
<dbReference type="SUPFAM" id="SSF49742">
    <property type="entry name" value="PHM/PNGase F"/>
    <property type="match status" value="1"/>
</dbReference>
<feature type="transmembrane region" description="Helical" evidence="2">
    <location>
        <begin position="280"/>
        <end position="299"/>
    </location>
</feature>
<keyword evidence="2" id="KW-1133">Transmembrane helix</keyword>
<keyword evidence="2" id="KW-0472">Membrane</keyword>
<gene>
    <name evidence="4" type="ORF">C0Q70_06629</name>
</gene>
<dbReference type="InterPro" id="IPR008977">
    <property type="entry name" value="PHM/PNGase_F_dom_sf"/>
</dbReference>
<feature type="domain" description="Copper type II ascorbate-dependent monooxygenase C-terminal" evidence="3">
    <location>
        <begin position="6"/>
        <end position="144"/>
    </location>
</feature>
<dbReference type="InterPro" id="IPR014784">
    <property type="entry name" value="Cu2_ascorb_mOase-like_C"/>
</dbReference>
<evidence type="ECO:0000256" key="2">
    <source>
        <dbReference type="SAM" id="Phobius"/>
    </source>
</evidence>